<dbReference type="Pfam" id="PF02645">
    <property type="entry name" value="DegV"/>
    <property type="match status" value="1"/>
</dbReference>
<evidence type="ECO:0000313" key="3">
    <source>
        <dbReference type="Proteomes" id="UP000003011"/>
    </source>
</evidence>
<evidence type="ECO:0000313" key="2">
    <source>
        <dbReference type="EMBL" id="EHI55713.1"/>
    </source>
</evidence>
<keyword evidence="1" id="KW-0446">Lipid-binding</keyword>
<dbReference type="NCBIfam" id="TIGR00762">
    <property type="entry name" value="DegV"/>
    <property type="match status" value="1"/>
</dbReference>
<dbReference type="SUPFAM" id="SSF82549">
    <property type="entry name" value="DAK1/DegV-like"/>
    <property type="match status" value="1"/>
</dbReference>
<evidence type="ECO:0000256" key="1">
    <source>
        <dbReference type="ARBA" id="ARBA00023121"/>
    </source>
</evidence>
<evidence type="ECO:0008006" key="4">
    <source>
        <dbReference type="Google" id="ProtNLM"/>
    </source>
</evidence>
<dbReference type="Proteomes" id="UP000003011">
    <property type="component" value="Unassembled WGS sequence"/>
</dbReference>
<dbReference type="STRING" id="679200.HMPREF9333_01060"/>
<dbReference type="OrthoDB" id="2138472at2"/>
<dbReference type="GO" id="GO:0008289">
    <property type="term" value="F:lipid binding"/>
    <property type="evidence" value="ECO:0007669"/>
    <property type="project" value="UniProtKB-KW"/>
</dbReference>
<dbReference type="RefSeq" id="WP_005540449.1">
    <property type="nucleotide sequence ID" value="NZ_JH378831.1"/>
</dbReference>
<sequence length="282" mass="31430">MKYRLIGDSCSDLDAGRKADPHYTIVPLSLQIENYQILDDTSFNQKDFLNRVKRSNASSKTACPSPQDFKNAYECEEDNIFVVTLSEHLSGTYQSAAIGKQLFEEEHGDSAKNIFVLSSHGASATQLRIFIELERLINQGFDFNKICEEITKFRDRAKTYFVLEDLETLRKNGRLSGLSAFFATKLNIKPVMGAENGRIVKLDQARGINKALAKLVEIAQKDAKLFEGEKTVVITHVNNPERIEYVAELFRNTGKFKDIITSEAAGVTTVYACDGGIVVGLG</sequence>
<comment type="caution">
    <text evidence="2">The sequence shown here is derived from an EMBL/GenBank/DDBJ whole genome shotgun (WGS) entry which is preliminary data.</text>
</comment>
<reference evidence="2 3" key="1">
    <citation type="submission" date="2011-08" db="EMBL/GenBank/DDBJ databases">
        <title>The Genome Sequence of Johnsonella ignava ATCC 51276.</title>
        <authorList>
            <consortium name="The Broad Institute Genome Sequencing Platform"/>
            <person name="Earl A."/>
            <person name="Ward D."/>
            <person name="Feldgarden M."/>
            <person name="Gevers D."/>
            <person name="Izard J."/>
            <person name="Blanton J.M."/>
            <person name="Baranova O.V."/>
            <person name="Dewhirst F.E."/>
            <person name="Young S.K."/>
            <person name="Zeng Q."/>
            <person name="Gargeya S."/>
            <person name="Fitzgerald M."/>
            <person name="Haas B."/>
            <person name="Abouelleil A."/>
            <person name="Alvarado L."/>
            <person name="Arachchi H.M."/>
            <person name="Berlin A."/>
            <person name="Brown A."/>
            <person name="Chapman S.B."/>
            <person name="Chen Z."/>
            <person name="Dunbar C."/>
            <person name="Freedman E."/>
            <person name="Gearin G."/>
            <person name="Gellesch M."/>
            <person name="Goldberg J."/>
            <person name="Griggs A."/>
            <person name="Gujja S."/>
            <person name="Heiman D."/>
            <person name="Howarth C."/>
            <person name="Larson L."/>
            <person name="Lui A."/>
            <person name="MacDonald P.J.P."/>
            <person name="Montmayeur A."/>
            <person name="Murphy C."/>
            <person name="Neiman D."/>
            <person name="Pearson M."/>
            <person name="Priest M."/>
            <person name="Roberts A."/>
            <person name="Saif S."/>
            <person name="Shea T."/>
            <person name="Shenoy N."/>
            <person name="Sisk P."/>
            <person name="Stolte C."/>
            <person name="Sykes S."/>
            <person name="Wortman J."/>
            <person name="Nusbaum C."/>
            <person name="Birren B."/>
        </authorList>
    </citation>
    <scope>NUCLEOTIDE SEQUENCE [LARGE SCALE GENOMIC DNA]</scope>
    <source>
        <strain evidence="2 3">ATCC 51276</strain>
    </source>
</reference>
<keyword evidence="3" id="KW-1185">Reference proteome</keyword>
<dbReference type="EMBL" id="ACZL01000017">
    <property type="protein sequence ID" value="EHI55713.1"/>
    <property type="molecule type" value="Genomic_DNA"/>
</dbReference>
<dbReference type="PANTHER" id="PTHR33434">
    <property type="entry name" value="DEGV DOMAIN-CONTAINING PROTEIN DR_1986-RELATED"/>
    <property type="match status" value="1"/>
</dbReference>
<dbReference type="InterPro" id="IPR003797">
    <property type="entry name" value="DegV"/>
</dbReference>
<dbReference type="eggNOG" id="COG1307">
    <property type="taxonomic scope" value="Bacteria"/>
</dbReference>
<dbReference type="PROSITE" id="PS51482">
    <property type="entry name" value="DEGV"/>
    <property type="match status" value="1"/>
</dbReference>
<gene>
    <name evidence="2" type="ORF">HMPREF9333_01060</name>
</gene>
<dbReference type="InterPro" id="IPR050270">
    <property type="entry name" value="DegV_domain_contain"/>
</dbReference>
<dbReference type="HOGENOM" id="CLU_048251_2_1_9"/>
<dbReference type="Gene3D" id="3.40.50.10440">
    <property type="entry name" value="Dihydroxyacetone kinase, domain 1"/>
    <property type="match status" value="1"/>
</dbReference>
<dbReference type="Gene3D" id="2.20.28.50">
    <property type="entry name" value="degv family protein"/>
    <property type="match status" value="1"/>
</dbReference>
<organism evidence="2 3">
    <name type="scientific">Johnsonella ignava ATCC 51276</name>
    <dbReference type="NCBI Taxonomy" id="679200"/>
    <lineage>
        <taxon>Bacteria</taxon>
        <taxon>Bacillati</taxon>
        <taxon>Bacillota</taxon>
        <taxon>Clostridia</taxon>
        <taxon>Lachnospirales</taxon>
        <taxon>Lachnospiraceae</taxon>
        <taxon>Johnsonella</taxon>
    </lineage>
</organism>
<name>G5GHM0_9FIRM</name>
<dbReference type="AlphaFoldDB" id="G5GHM0"/>
<proteinExistence type="predicted"/>
<dbReference type="Gene3D" id="3.30.1180.10">
    <property type="match status" value="1"/>
</dbReference>
<dbReference type="InterPro" id="IPR043168">
    <property type="entry name" value="DegV_C"/>
</dbReference>
<dbReference type="PANTHER" id="PTHR33434:SF2">
    <property type="entry name" value="FATTY ACID-BINDING PROTEIN TM_1468"/>
    <property type="match status" value="1"/>
</dbReference>
<accession>G5GHM0</accession>
<protein>
    <recommendedName>
        <fullName evidence="4">DegV family protein</fullName>
    </recommendedName>
</protein>